<dbReference type="AlphaFoldDB" id="A0A0L0RZS2"/>
<dbReference type="Proteomes" id="UP000054350">
    <property type="component" value="Unassembled WGS sequence"/>
</dbReference>
<feature type="region of interest" description="Disordered" evidence="3">
    <location>
        <begin position="384"/>
        <end position="585"/>
    </location>
</feature>
<feature type="transmembrane region" description="Helical" evidence="4">
    <location>
        <begin position="312"/>
        <end position="336"/>
    </location>
</feature>
<gene>
    <name evidence="6" type="ORF">AMAG_01774</name>
</gene>
<feature type="compositionally biased region" description="Low complexity" evidence="3">
    <location>
        <begin position="510"/>
        <end position="526"/>
    </location>
</feature>
<dbReference type="InterPro" id="IPR001452">
    <property type="entry name" value="SH3_domain"/>
</dbReference>
<dbReference type="PROSITE" id="PS50002">
    <property type="entry name" value="SH3"/>
    <property type="match status" value="1"/>
</dbReference>
<dbReference type="SUPFAM" id="SSF50044">
    <property type="entry name" value="SH3-domain"/>
    <property type="match status" value="1"/>
</dbReference>
<keyword evidence="7" id="KW-1185">Reference proteome</keyword>
<feature type="region of interest" description="Disordered" evidence="3">
    <location>
        <begin position="41"/>
        <end position="83"/>
    </location>
</feature>
<accession>A0A0L0RZS2</accession>
<evidence type="ECO:0000313" key="6">
    <source>
        <dbReference type="EMBL" id="KNE55917.1"/>
    </source>
</evidence>
<keyword evidence="1 2" id="KW-0728">SH3 domain</keyword>
<proteinExistence type="predicted"/>
<reference evidence="6 7" key="1">
    <citation type="submission" date="2009-11" db="EMBL/GenBank/DDBJ databases">
        <title>Annotation of Allomyces macrogynus ATCC 38327.</title>
        <authorList>
            <consortium name="The Broad Institute Genome Sequencing Platform"/>
            <person name="Russ C."/>
            <person name="Cuomo C."/>
            <person name="Burger G."/>
            <person name="Gray M.W."/>
            <person name="Holland P.W.H."/>
            <person name="King N."/>
            <person name="Lang F.B.F."/>
            <person name="Roger A.J."/>
            <person name="Ruiz-Trillo I."/>
            <person name="Young S.K."/>
            <person name="Zeng Q."/>
            <person name="Gargeya S."/>
            <person name="Fitzgerald M."/>
            <person name="Haas B."/>
            <person name="Abouelleil A."/>
            <person name="Alvarado L."/>
            <person name="Arachchi H.M."/>
            <person name="Berlin A."/>
            <person name="Chapman S.B."/>
            <person name="Gearin G."/>
            <person name="Goldberg J."/>
            <person name="Griggs A."/>
            <person name="Gujja S."/>
            <person name="Hansen M."/>
            <person name="Heiman D."/>
            <person name="Howarth C."/>
            <person name="Larimer J."/>
            <person name="Lui A."/>
            <person name="MacDonald P.J.P."/>
            <person name="McCowen C."/>
            <person name="Montmayeur A."/>
            <person name="Murphy C."/>
            <person name="Neiman D."/>
            <person name="Pearson M."/>
            <person name="Priest M."/>
            <person name="Roberts A."/>
            <person name="Saif S."/>
            <person name="Shea T."/>
            <person name="Sisk P."/>
            <person name="Stolte C."/>
            <person name="Sykes S."/>
            <person name="Wortman J."/>
            <person name="Nusbaum C."/>
            <person name="Birren B."/>
        </authorList>
    </citation>
    <scope>NUCLEOTIDE SEQUENCE [LARGE SCALE GENOMIC DNA]</scope>
    <source>
        <strain evidence="6 7">ATCC 38327</strain>
    </source>
</reference>
<dbReference type="VEuPathDB" id="FungiDB:AMAG_01774"/>
<evidence type="ECO:0000256" key="1">
    <source>
        <dbReference type="ARBA" id="ARBA00022443"/>
    </source>
</evidence>
<evidence type="ECO:0000256" key="2">
    <source>
        <dbReference type="PROSITE-ProRule" id="PRU00192"/>
    </source>
</evidence>
<dbReference type="EMBL" id="GG745329">
    <property type="protein sequence ID" value="KNE55917.1"/>
    <property type="molecule type" value="Genomic_DNA"/>
</dbReference>
<name>A0A0L0RZS2_ALLM3</name>
<keyword evidence="4" id="KW-1133">Transmembrane helix</keyword>
<evidence type="ECO:0000256" key="4">
    <source>
        <dbReference type="SAM" id="Phobius"/>
    </source>
</evidence>
<feature type="compositionally biased region" description="Polar residues" evidence="3">
    <location>
        <begin position="454"/>
        <end position="491"/>
    </location>
</feature>
<feature type="compositionally biased region" description="Pro residues" evidence="3">
    <location>
        <begin position="399"/>
        <end position="411"/>
    </location>
</feature>
<reference evidence="7" key="2">
    <citation type="submission" date="2009-11" db="EMBL/GenBank/DDBJ databases">
        <title>The Genome Sequence of Allomyces macrogynus strain ATCC 38327.</title>
        <authorList>
            <consortium name="The Broad Institute Genome Sequencing Platform"/>
            <person name="Russ C."/>
            <person name="Cuomo C."/>
            <person name="Shea T."/>
            <person name="Young S.K."/>
            <person name="Zeng Q."/>
            <person name="Koehrsen M."/>
            <person name="Haas B."/>
            <person name="Borodovsky M."/>
            <person name="Guigo R."/>
            <person name="Alvarado L."/>
            <person name="Berlin A."/>
            <person name="Borenstein D."/>
            <person name="Chen Z."/>
            <person name="Engels R."/>
            <person name="Freedman E."/>
            <person name="Gellesch M."/>
            <person name="Goldberg J."/>
            <person name="Griggs A."/>
            <person name="Gujja S."/>
            <person name="Heiman D."/>
            <person name="Hepburn T."/>
            <person name="Howarth C."/>
            <person name="Jen D."/>
            <person name="Larson L."/>
            <person name="Lewis B."/>
            <person name="Mehta T."/>
            <person name="Park D."/>
            <person name="Pearson M."/>
            <person name="Roberts A."/>
            <person name="Saif S."/>
            <person name="Shenoy N."/>
            <person name="Sisk P."/>
            <person name="Stolte C."/>
            <person name="Sykes S."/>
            <person name="Walk T."/>
            <person name="White J."/>
            <person name="Yandava C."/>
            <person name="Burger G."/>
            <person name="Gray M.W."/>
            <person name="Holland P.W.H."/>
            <person name="King N."/>
            <person name="Lang F.B.F."/>
            <person name="Roger A.J."/>
            <person name="Ruiz-Trillo I."/>
            <person name="Lander E."/>
            <person name="Nusbaum C."/>
        </authorList>
    </citation>
    <scope>NUCLEOTIDE SEQUENCE [LARGE SCALE GENOMIC DNA]</scope>
    <source>
        <strain evidence="7">ATCC 38327</strain>
    </source>
</reference>
<protein>
    <recommendedName>
        <fullName evidence="5">SH3 domain-containing protein</fullName>
    </recommendedName>
</protein>
<dbReference type="Gene3D" id="2.30.30.40">
    <property type="entry name" value="SH3 Domains"/>
    <property type="match status" value="1"/>
</dbReference>
<evidence type="ECO:0000256" key="3">
    <source>
        <dbReference type="SAM" id="MobiDB-lite"/>
    </source>
</evidence>
<keyword evidence="4" id="KW-0812">Transmembrane</keyword>
<evidence type="ECO:0000313" key="7">
    <source>
        <dbReference type="Proteomes" id="UP000054350"/>
    </source>
</evidence>
<dbReference type="InterPro" id="IPR036028">
    <property type="entry name" value="SH3-like_dom_sf"/>
</dbReference>
<feature type="region of interest" description="Disordered" evidence="3">
    <location>
        <begin position="281"/>
        <end position="306"/>
    </location>
</feature>
<dbReference type="OrthoDB" id="5340910at2759"/>
<sequence length="695" mass="71875">MLEMLAWRNQLAANRKFLDDSCHPHSRLLLATCCSRSRACRGPRADRTGRPRTAGHGRARVQPPSTTMITASAPTRAPARPRPAPMRALFKRAVPVPGARAATDASNRTLYMAGPYGRSVAAGSTSSRFFCADNNALIQLNGVADAAGVRSLGARCADGKDSPVYNNQAAQAATTPGTTFKLSLPTVEQGLFGTLMVRADAANITALAVGNTTAGDANGGRIVLDPQDTSFNYAVKQSNCSLTGFALVAGQPYIQGLALYLVCAVTVTNLLPPSENPFVAAAPTDTPNTNTGAAPAPRDTSTAASSGGASPAWVGGIVAISLTTVVAIAALAGVVLNRRRELRRKHKALVARATGATTSVVYINGNPAVTSVGVAAAALGQQMDGGTVPRPQSAYVPNNAPPVPLPPPSSMPMPMARQSIIDARRSSAGTARPPPLSLVGSHVPDIPLPLVSPRSPTVIRSPTRSTHASTHPSNRASTHPSTVVGPTSPRTAQFFEPGTVLSLTRDGSLSRSPAQPPQSQSQQRQANRMSLTPPGSTTDRRESETTSSTIELNPSRAPPPTSSSSAGGWLARIPESGEPSLAPTVTPIRVRGPRLAATSFVPAQPDELALEQGDVLHVHAVYSDGWAYCSNLAMDPPAKGLVPVTCIDAQVADVELLQMQQAMVVKGVISAVQMGSLQRAPGSSGRGSGAGAGAY</sequence>
<organism evidence="6 7">
    <name type="scientific">Allomyces macrogynus (strain ATCC 38327)</name>
    <name type="common">Allomyces javanicus var. macrogynus</name>
    <dbReference type="NCBI Taxonomy" id="578462"/>
    <lineage>
        <taxon>Eukaryota</taxon>
        <taxon>Fungi</taxon>
        <taxon>Fungi incertae sedis</taxon>
        <taxon>Blastocladiomycota</taxon>
        <taxon>Blastocladiomycetes</taxon>
        <taxon>Blastocladiales</taxon>
        <taxon>Blastocladiaceae</taxon>
        <taxon>Allomyces</taxon>
    </lineage>
</organism>
<feature type="compositionally biased region" description="Polar residues" evidence="3">
    <location>
        <begin position="63"/>
        <end position="72"/>
    </location>
</feature>
<evidence type="ECO:0000259" key="5">
    <source>
        <dbReference type="PROSITE" id="PS50002"/>
    </source>
</evidence>
<feature type="domain" description="SH3" evidence="5">
    <location>
        <begin position="589"/>
        <end position="652"/>
    </location>
</feature>
<keyword evidence="4" id="KW-0472">Membrane</keyword>